<proteinExistence type="predicted"/>
<feature type="transmembrane region" description="Helical" evidence="1">
    <location>
        <begin position="30"/>
        <end position="48"/>
    </location>
</feature>
<accession>A0ABU2BVY7</accession>
<evidence type="ECO:0000313" key="2">
    <source>
        <dbReference type="EMBL" id="MDR7362810.1"/>
    </source>
</evidence>
<organism evidence="2 3">
    <name type="scientific">Nocardioides marmoribigeumensis</name>
    <dbReference type="NCBI Taxonomy" id="433649"/>
    <lineage>
        <taxon>Bacteria</taxon>
        <taxon>Bacillati</taxon>
        <taxon>Actinomycetota</taxon>
        <taxon>Actinomycetes</taxon>
        <taxon>Propionibacteriales</taxon>
        <taxon>Nocardioidaceae</taxon>
        <taxon>Nocardioides</taxon>
    </lineage>
</organism>
<evidence type="ECO:0000256" key="1">
    <source>
        <dbReference type="SAM" id="Phobius"/>
    </source>
</evidence>
<keyword evidence="1" id="KW-0472">Membrane</keyword>
<comment type="caution">
    <text evidence="2">The sequence shown here is derived from an EMBL/GenBank/DDBJ whole genome shotgun (WGS) entry which is preliminary data.</text>
</comment>
<keyword evidence="3" id="KW-1185">Reference proteome</keyword>
<feature type="transmembrane region" description="Helical" evidence="1">
    <location>
        <begin position="173"/>
        <end position="197"/>
    </location>
</feature>
<dbReference type="EMBL" id="JAVDYG010000001">
    <property type="protein sequence ID" value="MDR7362810.1"/>
    <property type="molecule type" value="Genomic_DNA"/>
</dbReference>
<name>A0ABU2BVY7_9ACTN</name>
<feature type="transmembrane region" description="Helical" evidence="1">
    <location>
        <begin position="85"/>
        <end position="107"/>
    </location>
</feature>
<reference evidence="2 3" key="1">
    <citation type="submission" date="2023-07" db="EMBL/GenBank/DDBJ databases">
        <title>Sequencing the genomes of 1000 actinobacteria strains.</title>
        <authorList>
            <person name="Klenk H.-P."/>
        </authorList>
    </citation>
    <scope>NUCLEOTIDE SEQUENCE [LARGE SCALE GENOMIC DNA]</scope>
    <source>
        <strain evidence="2 3">DSM 19426</strain>
    </source>
</reference>
<keyword evidence="1" id="KW-0812">Transmembrane</keyword>
<evidence type="ECO:0000313" key="3">
    <source>
        <dbReference type="Proteomes" id="UP001183648"/>
    </source>
</evidence>
<dbReference type="Proteomes" id="UP001183648">
    <property type="component" value="Unassembled WGS sequence"/>
</dbReference>
<feature type="transmembrane region" description="Helical" evidence="1">
    <location>
        <begin position="60"/>
        <end position="78"/>
    </location>
</feature>
<keyword evidence="1" id="KW-1133">Transmembrane helix</keyword>
<feature type="transmembrane region" description="Helical" evidence="1">
    <location>
        <begin position="127"/>
        <end position="152"/>
    </location>
</feature>
<dbReference type="RefSeq" id="WP_310302281.1">
    <property type="nucleotide sequence ID" value="NZ_BAAAPS010000013.1"/>
</dbReference>
<protein>
    <submittedName>
        <fullName evidence="2">Membrane protein YhdT</fullName>
    </submittedName>
</protein>
<gene>
    <name evidence="2" type="ORF">J2S63_002363</name>
</gene>
<feature type="transmembrane region" description="Helical" evidence="1">
    <location>
        <begin position="217"/>
        <end position="237"/>
    </location>
</feature>
<sequence>MTEVGVWLLVVGLVDLVRAARDVTRSGRRLLMAVLGVLLLAGAVLAYAPSVRVGLLDLAVWSAAFLSWLLGSAVALSTRSARARVVAFAGWAVGLAWSLLAGGRLAAALPAQVEGPLSSVSPDRLVLVLGVLVAQLSTVNLLVRLVLDAVGVPAATNEKSLKGGRLLGPMERLLIVGLGLAGHVTAASIVVAAKGLLRFPELQRGAATSGPSDVTEYFLIGSFASWLLALGGVALCAW</sequence>